<comment type="caution">
    <text evidence="9">The sequence shown here is derived from an EMBL/GenBank/DDBJ whole genome shotgun (WGS) entry which is preliminary data.</text>
</comment>
<gene>
    <name evidence="9" type="primary">flgC</name>
    <name evidence="9" type="ORF">ACFO3I_18225</name>
</gene>
<evidence type="ECO:0000256" key="6">
    <source>
        <dbReference type="RuleBase" id="RU362062"/>
    </source>
</evidence>
<dbReference type="EMBL" id="JBHSGB010000017">
    <property type="protein sequence ID" value="MFC4656962.1"/>
    <property type="molecule type" value="Genomic_DNA"/>
</dbReference>
<dbReference type="InterPro" id="IPR006299">
    <property type="entry name" value="FlgC"/>
</dbReference>
<dbReference type="PANTHER" id="PTHR30435">
    <property type="entry name" value="FLAGELLAR PROTEIN"/>
    <property type="match status" value="1"/>
</dbReference>
<name>A0ABV9JRY6_9GAMM</name>
<keyword evidence="4 6" id="KW-0975">Bacterial flagellum</keyword>
<evidence type="ECO:0000313" key="10">
    <source>
        <dbReference type="Proteomes" id="UP001595962"/>
    </source>
</evidence>
<keyword evidence="10" id="KW-1185">Reference proteome</keyword>
<reference evidence="10" key="1">
    <citation type="journal article" date="2019" name="Int. J. Syst. Evol. Microbiol.">
        <title>The Global Catalogue of Microorganisms (GCM) 10K type strain sequencing project: providing services to taxonomists for standard genome sequencing and annotation.</title>
        <authorList>
            <consortium name="The Broad Institute Genomics Platform"/>
            <consortium name="The Broad Institute Genome Sequencing Center for Infectious Disease"/>
            <person name="Wu L."/>
            <person name="Ma J."/>
        </authorList>
    </citation>
    <scope>NUCLEOTIDE SEQUENCE [LARGE SCALE GENOMIC DNA]</scope>
    <source>
        <strain evidence="10">DT28</strain>
    </source>
</reference>
<dbReference type="Pfam" id="PF06429">
    <property type="entry name" value="Flg_bbr_C"/>
    <property type="match status" value="1"/>
</dbReference>
<evidence type="ECO:0000256" key="5">
    <source>
        <dbReference type="ARBA" id="ARBA00025933"/>
    </source>
</evidence>
<comment type="subunit">
    <text evidence="5 6">The basal body constitutes a major portion of the flagellar organelle and consists of four rings (L,P,S, and M) mounted on a central rod. The rod consists of about 26 subunits of FlgG in the distal portion, and FlgB, FlgC and FlgF are thought to build up the proximal portion of the rod with about 6 subunits each.</text>
</comment>
<evidence type="ECO:0000259" key="8">
    <source>
        <dbReference type="Pfam" id="PF06429"/>
    </source>
</evidence>
<keyword evidence="9" id="KW-0282">Flagellum</keyword>
<keyword evidence="9" id="KW-0966">Cell projection</keyword>
<dbReference type="Proteomes" id="UP001595962">
    <property type="component" value="Unassembled WGS sequence"/>
</dbReference>
<organism evidence="9 10">
    <name type="scientific">Rheinheimera marina</name>
    <dbReference type="NCBI Taxonomy" id="1774958"/>
    <lineage>
        <taxon>Bacteria</taxon>
        <taxon>Pseudomonadati</taxon>
        <taxon>Pseudomonadota</taxon>
        <taxon>Gammaproteobacteria</taxon>
        <taxon>Chromatiales</taxon>
        <taxon>Chromatiaceae</taxon>
        <taxon>Rheinheimera</taxon>
    </lineage>
</organism>
<evidence type="ECO:0000256" key="3">
    <source>
        <dbReference type="ARBA" id="ARBA00017941"/>
    </source>
</evidence>
<dbReference type="PANTHER" id="PTHR30435:SF29">
    <property type="entry name" value="FLAGELLAR BASAL-BODY ROD PROTEIN FLGC"/>
    <property type="match status" value="1"/>
</dbReference>
<dbReference type="InterPro" id="IPR010930">
    <property type="entry name" value="Flg_bb/hook_C_dom"/>
</dbReference>
<accession>A0ABV9JRY6</accession>
<evidence type="ECO:0000256" key="1">
    <source>
        <dbReference type="ARBA" id="ARBA00004117"/>
    </source>
</evidence>
<feature type="domain" description="Flagellar basal-body/hook protein C-terminal" evidence="8">
    <location>
        <begin position="94"/>
        <end position="134"/>
    </location>
</feature>
<dbReference type="InterPro" id="IPR001444">
    <property type="entry name" value="Flag_bb_rod_N"/>
</dbReference>
<dbReference type="PROSITE" id="PS00588">
    <property type="entry name" value="FLAGELLA_BB_ROD"/>
    <property type="match status" value="1"/>
</dbReference>
<protein>
    <recommendedName>
        <fullName evidence="3 6">Flagellar basal-body rod protein FlgC</fullName>
    </recommendedName>
</protein>
<comment type="similarity">
    <text evidence="2">Belongs to the flagella basal body rod proteins family.</text>
</comment>
<sequence length="140" mass="15117">MSMYNVFDIAGSGMAAQQVRLNTTASNMANANSVSSSLGETYRARHPVFATALEEALNGEEVGTAKVQVVGIVESDAPLNVEYAPHHPMADDKGYIYKPNVNIMEEMADMISASRSYEANVQVADAAKQMVSRTLMLGQR</sequence>
<evidence type="ECO:0000313" key="9">
    <source>
        <dbReference type="EMBL" id="MFC4656962.1"/>
    </source>
</evidence>
<dbReference type="Pfam" id="PF00460">
    <property type="entry name" value="Flg_bb_rod"/>
    <property type="match status" value="1"/>
</dbReference>
<dbReference type="NCBIfam" id="TIGR01395">
    <property type="entry name" value="FlgC"/>
    <property type="match status" value="1"/>
</dbReference>
<keyword evidence="9" id="KW-0969">Cilium</keyword>
<proteinExistence type="inferred from homology"/>
<feature type="domain" description="Flagellar basal body rod protein N-terminal" evidence="7">
    <location>
        <begin position="8"/>
        <end position="32"/>
    </location>
</feature>
<evidence type="ECO:0000259" key="7">
    <source>
        <dbReference type="Pfam" id="PF00460"/>
    </source>
</evidence>
<evidence type="ECO:0000256" key="2">
    <source>
        <dbReference type="ARBA" id="ARBA00009677"/>
    </source>
</evidence>
<comment type="subcellular location">
    <subcellularLocation>
        <location evidence="1 6">Bacterial flagellum basal body</location>
    </subcellularLocation>
</comment>
<dbReference type="RefSeq" id="WP_377336533.1">
    <property type="nucleotide sequence ID" value="NZ_JBHSGB010000017.1"/>
</dbReference>
<dbReference type="InterPro" id="IPR019776">
    <property type="entry name" value="Flagellar_basal_body_rod_CS"/>
</dbReference>
<evidence type="ECO:0000256" key="4">
    <source>
        <dbReference type="ARBA" id="ARBA00023143"/>
    </source>
</evidence>